<protein>
    <submittedName>
        <fullName evidence="4">FecR family protein</fullName>
    </submittedName>
</protein>
<feature type="transmembrane region" description="Helical" evidence="1">
    <location>
        <begin position="38"/>
        <end position="58"/>
    </location>
</feature>
<keyword evidence="1" id="KW-1133">Transmembrane helix</keyword>
<keyword evidence="1" id="KW-0472">Membrane</keyword>
<gene>
    <name evidence="4" type="ORF">FVB32_08985</name>
</gene>
<dbReference type="EMBL" id="VRUR01000002">
    <property type="protein sequence ID" value="TXN34727.1"/>
    <property type="molecule type" value="Genomic_DNA"/>
</dbReference>
<dbReference type="Pfam" id="PF04773">
    <property type="entry name" value="FecR"/>
    <property type="match status" value="1"/>
</dbReference>
<dbReference type="Pfam" id="PF16344">
    <property type="entry name" value="FecR_C"/>
    <property type="match status" value="1"/>
</dbReference>
<evidence type="ECO:0000313" key="4">
    <source>
        <dbReference type="EMBL" id="TXN34727.1"/>
    </source>
</evidence>
<dbReference type="InterPro" id="IPR032508">
    <property type="entry name" value="FecR_C"/>
</dbReference>
<feature type="domain" description="FecR protein" evidence="2">
    <location>
        <begin position="140"/>
        <end position="230"/>
    </location>
</feature>
<keyword evidence="5" id="KW-1185">Reference proteome</keyword>
<dbReference type="Gene3D" id="2.60.120.1440">
    <property type="match status" value="1"/>
</dbReference>
<feature type="domain" description="Protein FecR C-terminal" evidence="3">
    <location>
        <begin position="280"/>
        <end position="348"/>
    </location>
</feature>
<dbReference type="PANTHER" id="PTHR30273">
    <property type="entry name" value="PERIPLASMIC SIGNAL SENSOR AND SIGMA FACTOR ACTIVATOR FECR-RELATED"/>
    <property type="match status" value="1"/>
</dbReference>
<dbReference type="RefSeq" id="WP_147743474.1">
    <property type="nucleotide sequence ID" value="NZ_VRUR01000002.1"/>
</dbReference>
<dbReference type="AlphaFoldDB" id="A0A5C8V2M0"/>
<keyword evidence="1" id="KW-0812">Transmembrane</keyword>
<dbReference type="Proteomes" id="UP000321456">
    <property type="component" value="Unassembled WGS sequence"/>
</dbReference>
<dbReference type="InterPro" id="IPR012373">
    <property type="entry name" value="Ferrdict_sens_TM"/>
</dbReference>
<evidence type="ECO:0000259" key="3">
    <source>
        <dbReference type="Pfam" id="PF16344"/>
    </source>
</evidence>
<proteinExistence type="predicted"/>
<evidence type="ECO:0000259" key="2">
    <source>
        <dbReference type="Pfam" id="PF04773"/>
    </source>
</evidence>
<accession>A0A5C8V2M0</accession>
<comment type="caution">
    <text evidence="4">The sequence shown here is derived from an EMBL/GenBank/DDBJ whole genome shotgun (WGS) entry which is preliminary data.</text>
</comment>
<dbReference type="PANTHER" id="PTHR30273:SF2">
    <property type="entry name" value="PROTEIN FECR"/>
    <property type="match status" value="1"/>
</dbReference>
<dbReference type="InterPro" id="IPR006860">
    <property type="entry name" value="FecR"/>
</dbReference>
<name>A0A5C8V2M0_9FLAO</name>
<evidence type="ECO:0000313" key="5">
    <source>
        <dbReference type="Proteomes" id="UP000321456"/>
    </source>
</evidence>
<dbReference type="Gene3D" id="3.55.50.30">
    <property type="match status" value="1"/>
</dbReference>
<dbReference type="GO" id="GO:0016989">
    <property type="term" value="F:sigma factor antagonist activity"/>
    <property type="evidence" value="ECO:0007669"/>
    <property type="project" value="TreeGrafter"/>
</dbReference>
<organism evidence="4 5">
    <name type="scientific">Flagellimonas hymeniacidonis</name>
    <dbReference type="NCBI Taxonomy" id="2603628"/>
    <lineage>
        <taxon>Bacteria</taxon>
        <taxon>Pseudomonadati</taxon>
        <taxon>Bacteroidota</taxon>
        <taxon>Flavobacteriia</taxon>
        <taxon>Flavobacteriales</taxon>
        <taxon>Flavobacteriaceae</taxon>
        <taxon>Flagellimonas</taxon>
    </lineage>
</organism>
<reference evidence="4 5" key="1">
    <citation type="submission" date="2019-08" db="EMBL/GenBank/DDBJ databases">
        <title>Professor.</title>
        <authorList>
            <person name="Park J.S."/>
        </authorList>
    </citation>
    <scope>NUCLEOTIDE SEQUENCE [LARGE SCALE GENOMIC DNA]</scope>
    <source>
        <strain evidence="4 5">176CP5-101</strain>
    </source>
</reference>
<sequence length="349" mass="40314">MEQKNKTHELNIEEREHLKKRITASIFKYQRYKKNTRYGFRSAGIAIAILFAFGIYTYTYNYQTASIESYVENSNISIDEQTDNVILVLEEGESVNIDGDNSNIKYSATGEKVIIGKEGKLNQANTKNNEVVYNTLIVPYGKRSQIQLADGTKVWLNSGSKLVYPVVFNEKRREVYLEGEGIFDVTHNKRQPFIVLSKNHEIEVLGTLFNVSNYNDDDNISTTLKNGSVQIKYKTDSFFKGNETLKILPGTQSVYRKSANSIFSKNVDVDKYFSWREGVFIFKNDDLEYIMKRLSRYYNIEIVVNNNELLGHTFSGYLDLKENVENVIRIIKETSDFEYSLNDNQILIN</sequence>
<evidence type="ECO:0000256" key="1">
    <source>
        <dbReference type="SAM" id="Phobius"/>
    </source>
</evidence>